<feature type="chain" id="PRO_5046044453" evidence="1">
    <location>
        <begin position="26"/>
        <end position="159"/>
    </location>
</feature>
<evidence type="ECO:0000313" key="2">
    <source>
        <dbReference type="EMBL" id="MFC0384804.1"/>
    </source>
</evidence>
<organism evidence="2 3">
    <name type="scientific">Muricoccus vinaceus</name>
    <dbReference type="NCBI Taxonomy" id="424704"/>
    <lineage>
        <taxon>Bacteria</taxon>
        <taxon>Pseudomonadati</taxon>
        <taxon>Pseudomonadota</taxon>
        <taxon>Alphaproteobacteria</taxon>
        <taxon>Acetobacterales</taxon>
        <taxon>Roseomonadaceae</taxon>
        <taxon>Muricoccus</taxon>
    </lineage>
</organism>
<name>A0ABV6IMH0_9PROT</name>
<dbReference type="SUPFAM" id="SSF110087">
    <property type="entry name" value="DR1885-like metal-binding protein"/>
    <property type="match status" value="1"/>
</dbReference>
<evidence type="ECO:0000256" key="1">
    <source>
        <dbReference type="SAM" id="SignalP"/>
    </source>
</evidence>
<dbReference type="InterPro" id="IPR007410">
    <property type="entry name" value="LpqE-like"/>
</dbReference>
<dbReference type="Gene3D" id="2.60.40.1890">
    <property type="entry name" value="PCu(A)C copper chaperone"/>
    <property type="match status" value="1"/>
</dbReference>
<dbReference type="Pfam" id="PF04314">
    <property type="entry name" value="PCuAC"/>
    <property type="match status" value="1"/>
</dbReference>
<dbReference type="InterPro" id="IPR036182">
    <property type="entry name" value="PCuAC_sf"/>
</dbReference>
<keyword evidence="3" id="KW-1185">Reference proteome</keyword>
<keyword evidence="1" id="KW-0732">Signal</keyword>
<proteinExistence type="predicted"/>
<gene>
    <name evidence="2" type="ORF">ACFFIC_04470</name>
</gene>
<dbReference type="PANTHER" id="PTHR36302">
    <property type="entry name" value="BLR7088 PROTEIN"/>
    <property type="match status" value="1"/>
</dbReference>
<dbReference type="RefSeq" id="WP_377048927.1">
    <property type="nucleotide sequence ID" value="NZ_JBHLVZ010000002.1"/>
</dbReference>
<evidence type="ECO:0000313" key="3">
    <source>
        <dbReference type="Proteomes" id="UP001589789"/>
    </source>
</evidence>
<dbReference type="PANTHER" id="PTHR36302:SF1">
    <property type="entry name" value="COPPER CHAPERONE PCU(A)C"/>
    <property type="match status" value="1"/>
</dbReference>
<accession>A0ABV6IMH0</accession>
<dbReference type="InterPro" id="IPR058248">
    <property type="entry name" value="Lxx211020-like"/>
</dbReference>
<dbReference type="Proteomes" id="UP001589789">
    <property type="component" value="Unassembled WGS sequence"/>
</dbReference>
<sequence>MTFHRRALMGLSALGALALIHPLSAQQPGVSVEQPWARAALQGGNGGAFLTLRNAGPAADRLVSASTPLARVTEIHETVREGEVMRMRPVSALDVPAGGSVTLRPGGAHVMMVGLSQPLRAGTTVPLTLTFERAGVVEVQLAVQGAGASGPAAAAHHAH</sequence>
<reference evidence="2 3" key="1">
    <citation type="submission" date="2024-09" db="EMBL/GenBank/DDBJ databases">
        <authorList>
            <person name="Sun Q."/>
            <person name="Mori K."/>
        </authorList>
    </citation>
    <scope>NUCLEOTIDE SEQUENCE [LARGE SCALE GENOMIC DNA]</scope>
    <source>
        <strain evidence="2 3">CCM 7468</strain>
    </source>
</reference>
<feature type="signal peptide" evidence="1">
    <location>
        <begin position="1"/>
        <end position="25"/>
    </location>
</feature>
<protein>
    <submittedName>
        <fullName evidence="2">Copper chaperone PCu(A)C</fullName>
    </submittedName>
</protein>
<dbReference type="EMBL" id="JBHLVZ010000002">
    <property type="protein sequence ID" value="MFC0384804.1"/>
    <property type="molecule type" value="Genomic_DNA"/>
</dbReference>
<comment type="caution">
    <text evidence="2">The sequence shown here is derived from an EMBL/GenBank/DDBJ whole genome shotgun (WGS) entry which is preliminary data.</text>
</comment>